<evidence type="ECO:0000256" key="6">
    <source>
        <dbReference type="ARBA" id="ARBA00023015"/>
    </source>
</evidence>
<comment type="caution">
    <text evidence="13">The sequence shown here is derived from an EMBL/GenBank/DDBJ whole genome shotgun (WGS) entry which is preliminary data.</text>
</comment>
<dbReference type="SUPFAM" id="SSF53098">
    <property type="entry name" value="Ribonuclease H-like"/>
    <property type="match status" value="1"/>
</dbReference>
<evidence type="ECO:0000259" key="12">
    <source>
        <dbReference type="PROSITE" id="PS50808"/>
    </source>
</evidence>
<dbReference type="InterPro" id="IPR008906">
    <property type="entry name" value="HATC_C_dom"/>
</dbReference>
<dbReference type="SMART" id="SM00614">
    <property type="entry name" value="ZnF_BED"/>
    <property type="match status" value="1"/>
</dbReference>
<name>A0A9W7LI83_HIBTR</name>
<keyword evidence="3" id="KW-0479">Metal-binding</keyword>
<keyword evidence="6" id="KW-0805">Transcription regulation</keyword>
<dbReference type="GO" id="GO:0005634">
    <property type="term" value="C:nucleus"/>
    <property type="evidence" value="ECO:0007669"/>
    <property type="project" value="UniProtKB-SubCell"/>
</dbReference>
<feature type="domain" description="BED-type" evidence="12">
    <location>
        <begin position="37"/>
        <end position="92"/>
    </location>
</feature>
<dbReference type="GO" id="GO:0003677">
    <property type="term" value="F:DNA binding"/>
    <property type="evidence" value="ECO:0007669"/>
    <property type="project" value="UniProtKB-KW"/>
</dbReference>
<dbReference type="SUPFAM" id="SSF57667">
    <property type="entry name" value="beta-beta-alpha zinc fingers"/>
    <property type="match status" value="1"/>
</dbReference>
<dbReference type="PANTHER" id="PTHR46481:SF7">
    <property type="entry name" value="ZINC FINGER BED DOMAIN-CONTAINING PROTEIN RICESLEEPER 2-LIKE"/>
    <property type="match status" value="1"/>
</dbReference>
<dbReference type="InterPro" id="IPR003656">
    <property type="entry name" value="Znf_BED"/>
</dbReference>
<feature type="region of interest" description="Disordered" evidence="11">
    <location>
        <begin position="1"/>
        <end position="40"/>
    </location>
</feature>
<dbReference type="SUPFAM" id="SSF140996">
    <property type="entry name" value="Hermes dimerisation domain"/>
    <property type="match status" value="1"/>
</dbReference>
<evidence type="ECO:0000256" key="2">
    <source>
        <dbReference type="ARBA" id="ARBA00011738"/>
    </source>
</evidence>
<evidence type="ECO:0000256" key="8">
    <source>
        <dbReference type="ARBA" id="ARBA00023163"/>
    </source>
</evidence>
<dbReference type="OrthoDB" id="1001555at2759"/>
<dbReference type="EMBL" id="BSYR01000003">
    <property type="protein sequence ID" value="GMI65196.1"/>
    <property type="molecule type" value="Genomic_DNA"/>
</dbReference>
<dbReference type="InterPro" id="IPR036236">
    <property type="entry name" value="Znf_C2H2_sf"/>
</dbReference>
<organism evidence="13 14">
    <name type="scientific">Hibiscus trionum</name>
    <name type="common">Flower of an hour</name>
    <dbReference type="NCBI Taxonomy" id="183268"/>
    <lineage>
        <taxon>Eukaryota</taxon>
        <taxon>Viridiplantae</taxon>
        <taxon>Streptophyta</taxon>
        <taxon>Embryophyta</taxon>
        <taxon>Tracheophyta</taxon>
        <taxon>Spermatophyta</taxon>
        <taxon>Magnoliopsida</taxon>
        <taxon>eudicotyledons</taxon>
        <taxon>Gunneridae</taxon>
        <taxon>Pentapetalae</taxon>
        <taxon>rosids</taxon>
        <taxon>malvids</taxon>
        <taxon>Malvales</taxon>
        <taxon>Malvaceae</taxon>
        <taxon>Malvoideae</taxon>
        <taxon>Hibiscus</taxon>
    </lineage>
</organism>
<evidence type="ECO:0000256" key="4">
    <source>
        <dbReference type="ARBA" id="ARBA00022771"/>
    </source>
</evidence>
<keyword evidence="9" id="KW-0539">Nucleus</keyword>
<keyword evidence="14" id="KW-1185">Reference proteome</keyword>
<feature type="compositionally biased region" description="Basic residues" evidence="11">
    <location>
        <begin position="27"/>
        <end position="37"/>
    </location>
</feature>
<dbReference type="InterPro" id="IPR052035">
    <property type="entry name" value="ZnF_BED_domain_contain"/>
</dbReference>
<evidence type="ECO:0000256" key="7">
    <source>
        <dbReference type="ARBA" id="ARBA00023125"/>
    </source>
</evidence>
<dbReference type="AlphaFoldDB" id="A0A9W7LI83"/>
<keyword evidence="8" id="KW-0804">Transcription</keyword>
<dbReference type="PANTHER" id="PTHR46481">
    <property type="entry name" value="ZINC FINGER BED DOMAIN-CONTAINING PROTEIN 4"/>
    <property type="match status" value="1"/>
</dbReference>
<evidence type="ECO:0000256" key="1">
    <source>
        <dbReference type="ARBA" id="ARBA00004123"/>
    </source>
</evidence>
<feature type="compositionally biased region" description="Low complexity" evidence="11">
    <location>
        <begin position="1"/>
        <end position="21"/>
    </location>
</feature>
<dbReference type="Proteomes" id="UP001165190">
    <property type="component" value="Unassembled WGS sequence"/>
</dbReference>
<evidence type="ECO:0000256" key="11">
    <source>
        <dbReference type="SAM" id="MobiDB-lite"/>
    </source>
</evidence>
<keyword evidence="5" id="KW-0862">Zinc</keyword>
<comment type="subcellular location">
    <subcellularLocation>
        <location evidence="1">Nucleus</location>
    </subcellularLocation>
</comment>
<keyword evidence="4 10" id="KW-0863">Zinc-finger</keyword>
<accession>A0A9W7LI83</accession>
<keyword evidence="7" id="KW-0238">DNA-binding</keyword>
<evidence type="ECO:0000256" key="10">
    <source>
        <dbReference type="PROSITE-ProRule" id="PRU00027"/>
    </source>
</evidence>
<protein>
    <submittedName>
        <fullName evidence="13">DAYSLEEPER</fullName>
    </submittedName>
</protein>
<sequence>MSESQGQGTQSSQSSSPSRVSDPTHSTGKKSGRKKQQPRAPCWNHFSKYVTEDGENRARCNHCDTTYTMENRGSTTSLNNHLKTCLQKPKGNTSDLKQSELAFSKVVSSSESETTIFSTWKFDGDAIRKALINMIVVDELPFRIVEGDGFKSFLSIACPRFHLPSRFTVRRDCLDLFNSMKRLLKNSFDKGTSRVCLTTDTWTSLQRVSYMVLTAHWIDDDWLLQKRIINFCPISAHRGESIGQALEKCIRDWGIERVFTVTVDNASANGVGIEYLRKKLNHRNTCVANGKYMHMRCVAHVINLIVQEGVKHASRSVDRVRAAVRYIRASPLRMKKFYDRAKEEMIDTKARLQLDVPTRWNSTYMMLDVAAKYEHAFDSYVRDDNSFFLDLTVGDGVPTFDDWENVRKISKILQPFYDITLKVSGSLHVTSNLFWETLIEVHWLLDEWMNCNDLDIVSMASKMRDKYNKYWGDATNINFLVYLAIILDPRRKLGFVKFEVNLLFPNVANEVMKMIERDLHCLFDEYSSIAGRVKVHEAQSSVPTKFSMSMELHQSKTSLAVQQYLLKKQRVSSESKSELDKYLTEDEEENDSASFDLLLWWKVNSPRYPILAQMARDVFSIPISTVASESAFSTGGRVLDGFRSSLTPTMVEALICTQDWLRKSKDSMTINLDEYVAELQDMEDDLFRIPENQEAFSKMPTVHEEEEEEA</sequence>
<evidence type="ECO:0000256" key="3">
    <source>
        <dbReference type="ARBA" id="ARBA00022723"/>
    </source>
</evidence>
<dbReference type="InterPro" id="IPR012337">
    <property type="entry name" value="RNaseH-like_sf"/>
</dbReference>
<gene>
    <name evidence="13" type="ORF">HRI_000188900</name>
</gene>
<dbReference type="GO" id="GO:0008270">
    <property type="term" value="F:zinc ion binding"/>
    <property type="evidence" value="ECO:0007669"/>
    <property type="project" value="UniProtKB-KW"/>
</dbReference>
<dbReference type="Pfam" id="PF14372">
    <property type="entry name" value="hAT-like_RNase-H"/>
    <property type="match status" value="1"/>
</dbReference>
<reference evidence="13" key="1">
    <citation type="submission" date="2023-05" db="EMBL/GenBank/DDBJ databases">
        <title>Genome and transcriptome analyses reveal genes involved in the formation of fine ridges on petal epidermal cells in Hibiscus trionum.</title>
        <authorList>
            <person name="Koshimizu S."/>
            <person name="Masuda S."/>
            <person name="Ishii T."/>
            <person name="Shirasu K."/>
            <person name="Hoshino A."/>
            <person name="Arita M."/>
        </authorList>
    </citation>
    <scope>NUCLEOTIDE SEQUENCE</scope>
    <source>
        <strain evidence="13">Hamamatsu line</strain>
    </source>
</reference>
<comment type="subunit">
    <text evidence="2">Homodimer.</text>
</comment>
<evidence type="ECO:0000313" key="13">
    <source>
        <dbReference type="EMBL" id="GMI65196.1"/>
    </source>
</evidence>
<dbReference type="Pfam" id="PF02892">
    <property type="entry name" value="zf-BED"/>
    <property type="match status" value="1"/>
</dbReference>
<evidence type="ECO:0000256" key="9">
    <source>
        <dbReference type="ARBA" id="ARBA00023242"/>
    </source>
</evidence>
<dbReference type="Pfam" id="PF05699">
    <property type="entry name" value="Dimer_Tnp_hAT"/>
    <property type="match status" value="1"/>
</dbReference>
<evidence type="ECO:0000313" key="14">
    <source>
        <dbReference type="Proteomes" id="UP001165190"/>
    </source>
</evidence>
<dbReference type="PROSITE" id="PS50808">
    <property type="entry name" value="ZF_BED"/>
    <property type="match status" value="1"/>
</dbReference>
<proteinExistence type="predicted"/>
<dbReference type="InterPro" id="IPR025525">
    <property type="entry name" value="hAT-like_transposase_RNase-H"/>
</dbReference>
<dbReference type="GO" id="GO:0046983">
    <property type="term" value="F:protein dimerization activity"/>
    <property type="evidence" value="ECO:0007669"/>
    <property type="project" value="InterPro"/>
</dbReference>
<evidence type="ECO:0000256" key="5">
    <source>
        <dbReference type="ARBA" id="ARBA00022833"/>
    </source>
</evidence>